<proteinExistence type="inferred from homology"/>
<dbReference type="EMBL" id="JAAAIP010000221">
    <property type="protein sequence ID" value="KAG0322106.1"/>
    <property type="molecule type" value="Genomic_DNA"/>
</dbReference>
<feature type="transmembrane region" description="Helical" evidence="10">
    <location>
        <begin position="533"/>
        <end position="558"/>
    </location>
</feature>
<keyword evidence="7 10" id="KW-0472">Membrane</keyword>
<comment type="subcellular location">
    <subcellularLocation>
        <location evidence="1 10">Endoplasmic reticulum membrane</location>
        <topology evidence="1 10">Multi-pass membrane protein</topology>
    </subcellularLocation>
</comment>
<feature type="compositionally biased region" description="Basic and acidic residues" evidence="11">
    <location>
        <begin position="138"/>
        <end position="149"/>
    </location>
</feature>
<dbReference type="Pfam" id="PF04506">
    <property type="entry name" value="Rft-1"/>
    <property type="match status" value="1"/>
</dbReference>
<dbReference type="GO" id="GO:0006488">
    <property type="term" value="P:dolichol-linked oligosaccharide biosynthetic process"/>
    <property type="evidence" value="ECO:0007669"/>
    <property type="project" value="InterPro"/>
</dbReference>
<comment type="caution">
    <text evidence="12">The sequence shown here is derived from an EMBL/GenBank/DDBJ whole genome shotgun (WGS) entry which is preliminary data.</text>
</comment>
<feature type="transmembrane region" description="Helical" evidence="10">
    <location>
        <begin position="243"/>
        <end position="261"/>
    </location>
</feature>
<dbReference type="InterPro" id="IPR007594">
    <property type="entry name" value="RFT1"/>
</dbReference>
<evidence type="ECO:0000256" key="11">
    <source>
        <dbReference type="SAM" id="MobiDB-lite"/>
    </source>
</evidence>
<evidence type="ECO:0000256" key="10">
    <source>
        <dbReference type="RuleBase" id="RU365067"/>
    </source>
</evidence>
<evidence type="ECO:0000256" key="6">
    <source>
        <dbReference type="ARBA" id="ARBA00022989"/>
    </source>
</evidence>
<comment type="pathway">
    <text evidence="2">Protein modification; protein glycosylation.</text>
</comment>
<dbReference type="PANTHER" id="PTHR13117">
    <property type="entry name" value="ENDOPLASMIC RETICULUM MULTISPAN TRANSMEMBRANE PROTEIN-RELATED"/>
    <property type="match status" value="1"/>
</dbReference>
<dbReference type="OrthoDB" id="9979195at2759"/>
<feature type="transmembrane region" description="Helical" evidence="10">
    <location>
        <begin position="598"/>
        <end position="618"/>
    </location>
</feature>
<feature type="compositionally biased region" description="Polar residues" evidence="11">
    <location>
        <begin position="126"/>
        <end position="136"/>
    </location>
</feature>
<dbReference type="Proteomes" id="UP000738325">
    <property type="component" value="Unassembled WGS sequence"/>
</dbReference>
<feature type="transmembrane region" description="Helical" evidence="10">
    <location>
        <begin position="204"/>
        <end position="222"/>
    </location>
</feature>
<evidence type="ECO:0000256" key="8">
    <source>
        <dbReference type="ARBA" id="ARBA00044793"/>
    </source>
</evidence>
<feature type="region of interest" description="Disordered" evidence="11">
    <location>
        <begin position="1"/>
        <end position="41"/>
    </location>
</feature>
<name>A0A9P6RKC2_9FUNG</name>
<protein>
    <recommendedName>
        <fullName evidence="8 10">Man(5)GlcNAc(2)-PP-dolichol translocation protein RFT1</fullName>
    </recommendedName>
</protein>
<feature type="transmembrane region" description="Helical" evidence="10">
    <location>
        <begin position="493"/>
        <end position="513"/>
    </location>
</feature>
<evidence type="ECO:0000313" key="12">
    <source>
        <dbReference type="EMBL" id="KAG0322106.1"/>
    </source>
</evidence>
<feature type="region of interest" description="Disordered" evidence="11">
    <location>
        <begin position="122"/>
        <end position="160"/>
    </location>
</feature>
<dbReference type="PANTHER" id="PTHR13117:SF5">
    <property type="entry name" value="PROTEIN RFT1 HOMOLOG"/>
    <property type="match status" value="1"/>
</dbReference>
<comment type="similarity">
    <text evidence="3 10">Belongs to the RFT1 family.</text>
</comment>
<keyword evidence="10" id="KW-0813">Transport</keyword>
<feature type="transmembrane region" description="Helical" evidence="10">
    <location>
        <begin position="294"/>
        <end position="317"/>
    </location>
</feature>
<sequence length="729" mass="79728">MDAPGRALRQRTGAPTAASTLNEKHSGSAAPATASTSTSATQAASSDQASSILSSSVQGASYLVLLQFISRMLTFSLNQVLLRFTSAETLGIASVQLELLLNTILFLSREGVRCAAIRVSDDTDTDASGTESSLSRPLTDRKGKSRDQGDTNNADPRPGSEAYRLQKLVNMVYAPIPVGALMTCLAVGYYLSQVDDEHDRRFPGYRLSICLYGLAALIELLAEPMFMVAQYKLWFKTRVSVEGMAVIVRCVLTCALTLYGARAAVVASMPGHHPHEKSAGSASSSLTTNNTMGVLAFAIAQFVYGLLTLGGFLLAFYSKSAEKHQREKDRLVKAHEKYHGDRGDEIDDKDEDVISIKALLPRRLVRTTKDGRQESFYFDTELLKLSKTLTAQSLLKHILTEGDKMLMTGFTAEQDQGVYAFVVNYGSLVARIIFQPMEETSRTLFSKLLSDIAPASQKVESKDKSSSFTTASGSSAVALTETQRTNLVVSRNLLLTIMKFHVLLGLVFIAFGTHYTGALIELVVGRNWSRNTIAPAVLSLYCWYVPIMGLNGITEAVVQAVASENELTVLSYWMVGFSAVFCGSGAFLMGVLGLGAKGIVLANCLNLTMRIVWSMWFLSRYYGRYIPAHGSPANNNTHSSQSKAGMAKTFSNVPWRDILPRWPMLAAFAAAYVITASSEHWITWETPRQLLAHLLVGVATFASVAIIFWIVEAPFLREIRGIVRQRRSN</sequence>
<dbReference type="GO" id="GO:0034203">
    <property type="term" value="P:glycolipid translocation"/>
    <property type="evidence" value="ECO:0007669"/>
    <property type="project" value="TreeGrafter"/>
</dbReference>
<evidence type="ECO:0000256" key="7">
    <source>
        <dbReference type="ARBA" id="ARBA00023136"/>
    </source>
</evidence>
<evidence type="ECO:0000256" key="9">
    <source>
        <dbReference type="ARBA" id="ARBA00045912"/>
    </source>
</evidence>
<keyword evidence="6 10" id="KW-1133">Transmembrane helix</keyword>
<feature type="transmembrane region" description="Helical" evidence="10">
    <location>
        <begin position="570"/>
        <end position="592"/>
    </location>
</feature>
<feature type="transmembrane region" description="Helical" evidence="10">
    <location>
        <begin position="690"/>
        <end position="711"/>
    </location>
</feature>
<reference evidence="12" key="1">
    <citation type="journal article" date="2020" name="Fungal Divers.">
        <title>Resolving the Mortierellaceae phylogeny through synthesis of multi-gene phylogenetics and phylogenomics.</title>
        <authorList>
            <person name="Vandepol N."/>
            <person name="Liber J."/>
            <person name="Desiro A."/>
            <person name="Na H."/>
            <person name="Kennedy M."/>
            <person name="Barry K."/>
            <person name="Grigoriev I.V."/>
            <person name="Miller A.N."/>
            <person name="O'Donnell K."/>
            <person name="Stajich J.E."/>
            <person name="Bonito G."/>
        </authorList>
    </citation>
    <scope>NUCLEOTIDE SEQUENCE</scope>
    <source>
        <strain evidence="12">REB-010B</strain>
    </source>
</reference>
<evidence type="ECO:0000256" key="2">
    <source>
        <dbReference type="ARBA" id="ARBA00004922"/>
    </source>
</evidence>
<dbReference type="AlphaFoldDB" id="A0A9P6RKC2"/>
<feature type="transmembrane region" description="Helical" evidence="10">
    <location>
        <begin position="172"/>
        <end position="192"/>
    </location>
</feature>
<evidence type="ECO:0000256" key="1">
    <source>
        <dbReference type="ARBA" id="ARBA00004477"/>
    </source>
</evidence>
<dbReference type="GO" id="GO:0005789">
    <property type="term" value="C:endoplasmic reticulum membrane"/>
    <property type="evidence" value="ECO:0007669"/>
    <property type="project" value="UniProtKB-SubCell"/>
</dbReference>
<organism evidence="12 13">
    <name type="scientific">Dissophora globulifera</name>
    <dbReference type="NCBI Taxonomy" id="979702"/>
    <lineage>
        <taxon>Eukaryota</taxon>
        <taxon>Fungi</taxon>
        <taxon>Fungi incertae sedis</taxon>
        <taxon>Mucoromycota</taxon>
        <taxon>Mortierellomycotina</taxon>
        <taxon>Mortierellomycetes</taxon>
        <taxon>Mortierellales</taxon>
        <taxon>Mortierellaceae</taxon>
        <taxon>Dissophora</taxon>
    </lineage>
</organism>
<keyword evidence="4 10" id="KW-0812">Transmembrane</keyword>
<keyword evidence="13" id="KW-1185">Reference proteome</keyword>
<evidence type="ECO:0000256" key="4">
    <source>
        <dbReference type="ARBA" id="ARBA00022692"/>
    </source>
</evidence>
<evidence type="ECO:0000256" key="5">
    <source>
        <dbReference type="ARBA" id="ARBA00022824"/>
    </source>
</evidence>
<accession>A0A9P6RKC2</accession>
<evidence type="ECO:0000256" key="3">
    <source>
        <dbReference type="ARBA" id="ARBA00010288"/>
    </source>
</evidence>
<comment type="function">
    <text evidence="9 10">Intramembrane glycolipid transporter that operates in the biosynthetic pathway of dolichol-linked oligosaccharides, the glycan precursors employed in protein asparagine (N)-glycosylation. The sequential addition of sugars to dolichol pyrophosphate produces dolichol-linked oligosaccharides containing fourteen sugars, including two GlcNAcs, nine mannoses and three glucoses. Once assembled, the oligosaccharide is transferred from the lipid to nascent proteins by oligosaccharyltransferases. The assembly of dolichol-linked oligosaccharides begins on the cytosolic side of the endoplasmic reticulum membrane and finishes in its lumen. RFT1 could mediate the translocation of the cytosolically oriented intermediate DolPP-GlcNAc2Man5, produced by ALG11, into the ER lumen where dolichol-linked oligosaccharides assembly continues. However, the intramembrane lipid transporter activity could not be confirmed in vitro.</text>
</comment>
<evidence type="ECO:0000313" key="13">
    <source>
        <dbReference type="Proteomes" id="UP000738325"/>
    </source>
</evidence>
<feature type="compositionally biased region" description="Low complexity" evidence="11">
    <location>
        <begin position="27"/>
        <end position="41"/>
    </location>
</feature>
<feature type="transmembrane region" description="Helical" evidence="10">
    <location>
        <begin position="665"/>
        <end position="684"/>
    </location>
</feature>
<keyword evidence="5 10" id="KW-0256">Endoplasmic reticulum</keyword>
<gene>
    <name evidence="12" type="primary">RFT1</name>
    <name evidence="12" type="ORF">BGZ99_003527</name>
</gene>